<dbReference type="Pfam" id="PF02594">
    <property type="entry name" value="DUF167"/>
    <property type="match status" value="1"/>
</dbReference>
<evidence type="ECO:0000313" key="4">
    <source>
        <dbReference type="Proteomes" id="UP000738826"/>
    </source>
</evidence>
<dbReference type="Proteomes" id="UP000768163">
    <property type="component" value="Unassembled WGS sequence"/>
</dbReference>
<evidence type="ECO:0000313" key="2">
    <source>
        <dbReference type="EMBL" id="NCN65606.1"/>
    </source>
</evidence>
<accession>A0A8J7YYC2</accession>
<dbReference type="InterPro" id="IPR036591">
    <property type="entry name" value="YggU-like_sf"/>
</dbReference>
<dbReference type="AlphaFoldDB" id="A0A8J7YYC2"/>
<dbReference type="SMART" id="SM01152">
    <property type="entry name" value="DUF167"/>
    <property type="match status" value="1"/>
</dbReference>
<reference evidence="3" key="1">
    <citation type="submission" date="2019-11" db="EMBL/GenBank/DDBJ databases">
        <title>Lipid analysis of CO2-rich subsurface aquifers suggests an autotrophy-based deep biosphere with lysolipids enriched in CPR bacteria.</title>
        <authorList>
            <person name="Probst A.J."/>
            <person name="Elling F.J."/>
            <person name="Castelle C.J."/>
            <person name="Zhu Q."/>
            <person name="Elvert M."/>
            <person name="Birarda G."/>
            <person name="Holman H.-Y."/>
            <person name="Lane K.R."/>
            <person name="Ladd B."/>
            <person name="Ryan M.C."/>
            <person name="Woyke T."/>
            <person name="Hinrichs K.-U."/>
            <person name="Banfield J.F."/>
        </authorList>
    </citation>
    <scope>NUCLEOTIDE SEQUENCE</scope>
    <source>
        <strain evidence="2">CG_2015-01_33_1645</strain>
        <strain evidence="3">CG_2015-04_33_537</strain>
    </source>
</reference>
<dbReference type="NCBIfam" id="TIGR00251">
    <property type="entry name" value="DUF167 family protein"/>
    <property type="match status" value="1"/>
</dbReference>
<comment type="caution">
    <text evidence="3">The sequence shown here is derived from an EMBL/GenBank/DDBJ whole genome shotgun (WGS) entry which is preliminary data.</text>
</comment>
<evidence type="ECO:0000256" key="1">
    <source>
        <dbReference type="ARBA" id="ARBA00010364"/>
    </source>
</evidence>
<dbReference type="EMBL" id="JAACQH010000036">
    <property type="protein sequence ID" value="NCS91193.1"/>
    <property type="molecule type" value="Genomic_DNA"/>
</dbReference>
<dbReference type="InterPro" id="IPR003746">
    <property type="entry name" value="DUF167"/>
</dbReference>
<protein>
    <submittedName>
        <fullName evidence="3">DUF167 domain-containing protein</fullName>
    </submittedName>
</protein>
<dbReference type="Proteomes" id="UP000738826">
    <property type="component" value="Unassembled WGS sequence"/>
</dbReference>
<dbReference type="SUPFAM" id="SSF69786">
    <property type="entry name" value="YggU-like"/>
    <property type="match status" value="1"/>
</dbReference>
<organism evidence="3 4">
    <name type="scientific">Candidatus Altarchaeum hamiconexum</name>
    <dbReference type="NCBI Taxonomy" id="1803513"/>
    <lineage>
        <taxon>Archaea</taxon>
        <taxon>Candidatus Altarchaeota</taxon>
        <taxon>Candidatus Altiarchaeia</taxon>
        <taxon>Candidatus Altarchaeales</taxon>
        <taxon>Candidatus Altarchaeaceae</taxon>
        <taxon>Candidatus Altarchaeum</taxon>
    </lineage>
</organism>
<proteinExistence type="inferred from homology"/>
<sequence>MKISVKVIPNARKDEIKLTGKMAEDGMIIKVHALPEKNKANERVIEILEAYFKCKANIISGEKSRKKIVEIL</sequence>
<dbReference type="Gene3D" id="3.30.1200.10">
    <property type="entry name" value="YggU-like"/>
    <property type="match status" value="1"/>
</dbReference>
<name>A0A8J7YYC2_9ARCH</name>
<evidence type="ECO:0000313" key="3">
    <source>
        <dbReference type="EMBL" id="NCS91193.1"/>
    </source>
</evidence>
<comment type="similarity">
    <text evidence="1">Belongs to the UPF0235 family.</text>
</comment>
<gene>
    <name evidence="3" type="ORF">GW779_02055</name>
    <name evidence="2" type="ORF">GW910_06075</name>
</gene>
<dbReference type="EMBL" id="JAACVF010000176">
    <property type="protein sequence ID" value="NCN65606.1"/>
    <property type="molecule type" value="Genomic_DNA"/>
</dbReference>